<keyword evidence="9" id="KW-0732">Signal</keyword>
<proteinExistence type="predicted"/>
<dbReference type="InterPro" id="IPR001841">
    <property type="entry name" value="Znf_RING"/>
</dbReference>
<dbReference type="Gene3D" id="3.30.40.10">
    <property type="entry name" value="Zinc/RING finger domain, C3HC4 (zinc finger)"/>
    <property type="match status" value="1"/>
</dbReference>
<evidence type="ECO:0000256" key="2">
    <source>
        <dbReference type="ARBA" id="ARBA00012483"/>
    </source>
</evidence>
<dbReference type="EMBL" id="KB908972">
    <property type="protein sequence ID" value="EOB13645.1"/>
    <property type="molecule type" value="Genomic_DNA"/>
</dbReference>
<dbReference type="VEuPathDB" id="MicrosporidiaDB:NBO_64g0026"/>
<dbReference type="InterPro" id="IPR013083">
    <property type="entry name" value="Znf_RING/FYVE/PHD"/>
</dbReference>
<keyword evidence="7" id="KW-0862">Zinc</keyword>
<evidence type="ECO:0000256" key="5">
    <source>
        <dbReference type="ARBA" id="ARBA00022771"/>
    </source>
</evidence>
<dbReference type="OrthoDB" id="2195295at2759"/>
<evidence type="ECO:0000313" key="12">
    <source>
        <dbReference type="Proteomes" id="UP000016927"/>
    </source>
</evidence>
<organism evidence="11 12">
    <name type="scientific">Nosema bombycis (strain CQ1 / CVCC 102059)</name>
    <name type="common">Microsporidian parasite</name>
    <name type="synonym">Pebrine of silkworm</name>
    <dbReference type="NCBI Taxonomy" id="578461"/>
    <lineage>
        <taxon>Eukaryota</taxon>
        <taxon>Fungi</taxon>
        <taxon>Fungi incertae sedis</taxon>
        <taxon>Microsporidia</taxon>
        <taxon>Nosematidae</taxon>
        <taxon>Nosema</taxon>
    </lineage>
</organism>
<dbReference type="EC" id="2.3.2.27" evidence="2"/>
<feature type="signal peptide" evidence="9">
    <location>
        <begin position="1"/>
        <end position="17"/>
    </location>
</feature>
<keyword evidence="4" id="KW-0479">Metal-binding</keyword>
<feature type="chain" id="PRO_5004345127" description="RING-type E3 ubiquitin transferase" evidence="9">
    <location>
        <begin position="18"/>
        <end position="98"/>
    </location>
</feature>
<name>R0MHL8_NOSB1</name>
<evidence type="ECO:0000256" key="1">
    <source>
        <dbReference type="ARBA" id="ARBA00000900"/>
    </source>
</evidence>
<evidence type="ECO:0000256" key="4">
    <source>
        <dbReference type="ARBA" id="ARBA00022723"/>
    </source>
</evidence>
<dbReference type="PANTHER" id="PTHR22937">
    <property type="entry name" value="E3 UBIQUITIN-PROTEIN LIGASE RNF165"/>
    <property type="match status" value="1"/>
</dbReference>
<dbReference type="AlphaFoldDB" id="R0MHL8"/>
<evidence type="ECO:0000256" key="8">
    <source>
        <dbReference type="PROSITE-ProRule" id="PRU00175"/>
    </source>
</evidence>
<feature type="domain" description="RING-type" evidence="10">
    <location>
        <begin position="40"/>
        <end position="81"/>
    </location>
</feature>
<reference evidence="11 12" key="1">
    <citation type="journal article" date="2013" name="BMC Genomics">
        <title>Comparative genomics of parasitic silkworm microsporidia reveal an association between genome expansion and host adaptation.</title>
        <authorList>
            <person name="Pan G."/>
            <person name="Xu J."/>
            <person name="Li T."/>
            <person name="Xia Q."/>
            <person name="Liu S.L."/>
            <person name="Zhang G."/>
            <person name="Li S."/>
            <person name="Li C."/>
            <person name="Liu H."/>
            <person name="Yang L."/>
            <person name="Liu T."/>
            <person name="Zhang X."/>
            <person name="Wu Z."/>
            <person name="Fan W."/>
            <person name="Dang X."/>
            <person name="Xiang H."/>
            <person name="Tao M."/>
            <person name="Li Y."/>
            <person name="Hu J."/>
            <person name="Li Z."/>
            <person name="Lin L."/>
            <person name="Luo J."/>
            <person name="Geng L."/>
            <person name="Wang L."/>
            <person name="Long M."/>
            <person name="Wan Y."/>
            <person name="He N."/>
            <person name="Zhang Z."/>
            <person name="Lu C."/>
            <person name="Keeling P.J."/>
            <person name="Wang J."/>
            <person name="Xiang Z."/>
            <person name="Zhou Z."/>
        </authorList>
    </citation>
    <scope>NUCLEOTIDE SEQUENCE [LARGE SCALE GENOMIC DNA]</scope>
    <source>
        <strain evidence="12">CQ1 / CVCC 102059</strain>
    </source>
</reference>
<dbReference type="SMART" id="SM00184">
    <property type="entry name" value="RING"/>
    <property type="match status" value="1"/>
</dbReference>
<evidence type="ECO:0000313" key="11">
    <source>
        <dbReference type="EMBL" id="EOB13645.1"/>
    </source>
</evidence>
<evidence type="ECO:0000256" key="9">
    <source>
        <dbReference type="SAM" id="SignalP"/>
    </source>
</evidence>
<gene>
    <name evidence="11" type="primary">RNF44</name>
    <name evidence="11" type="ORF">NBO_64g0026</name>
</gene>
<dbReference type="GO" id="GO:0008270">
    <property type="term" value="F:zinc ion binding"/>
    <property type="evidence" value="ECO:0007669"/>
    <property type="project" value="UniProtKB-KW"/>
</dbReference>
<dbReference type="SUPFAM" id="SSF57850">
    <property type="entry name" value="RING/U-box"/>
    <property type="match status" value="1"/>
</dbReference>
<dbReference type="Proteomes" id="UP000016927">
    <property type="component" value="Unassembled WGS sequence"/>
</dbReference>
<comment type="catalytic activity">
    <reaction evidence="1">
        <text>S-ubiquitinyl-[E2 ubiquitin-conjugating enzyme]-L-cysteine + [acceptor protein]-L-lysine = [E2 ubiquitin-conjugating enzyme]-L-cysteine + N(6)-ubiquitinyl-[acceptor protein]-L-lysine.</text>
        <dbReference type="EC" id="2.3.2.27"/>
    </reaction>
</comment>
<accession>R0MHL8</accession>
<dbReference type="InterPro" id="IPR045191">
    <property type="entry name" value="MBR1/2-like"/>
</dbReference>
<evidence type="ECO:0000256" key="3">
    <source>
        <dbReference type="ARBA" id="ARBA00022679"/>
    </source>
</evidence>
<sequence>MMIFSFFIFFYIILASSMNRKKTSFFLKHDNHDTSKYSFCTICLENYQDDEFIMVLFCEHNFHYECVSIWLDINNSCPICKKDLEVPITLYEDKELQM</sequence>
<evidence type="ECO:0000256" key="7">
    <source>
        <dbReference type="ARBA" id="ARBA00022833"/>
    </source>
</evidence>
<dbReference type="GO" id="GO:0061630">
    <property type="term" value="F:ubiquitin protein ligase activity"/>
    <property type="evidence" value="ECO:0007669"/>
    <property type="project" value="UniProtKB-EC"/>
</dbReference>
<dbReference type="HOGENOM" id="CLU_2334164_0_0_1"/>
<evidence type="ECO:0000256" key="6">
    <source>
        <dbReference type="ARBA" id="ARBA00022786"/>
    </source>
</evidence>
<dbReference type="Pfam" id="PF13639">
    <property type="entry name" value="zf-RING_2"/>
    <property type="match status" value="1"/>
</dbReference>
<dbReference type="PANTHER" id="PTHR22937:SF65">
    <property type="entry name" value="E3 UBIQUITIN-PROTEIN LIGASE ARK2C"/>
    <property type="match status" value="1"/>
</dbReference>
<dbReference type="STRING" id="578461.R0MHL8"/>
<keyword evidence="5 8" id="KW-0863">Zinc-finger</keyword>
<evidence type="ECO:0000259" key="10">
    <source>
        <dbReference type="PROSITE" id="PS50089"/>
    </source>
</evidence>
<keyword evidence="12" id="KW-1185">Reference proteome</keyword>
<keyword evidence="3" id="KW-0808">Transferase</keyword>
<keyword evidence="6" id="KW-0833">Ubl conjugation pathway</keyword>
<dbReference type="PROSITE" id="PS50089">
    <property type="entry name" value="ZF_RING_2"/>
    <property type="match status" value="1"/>
</dbReference>
<protein>
    <recommendedName>
        <fullName evidence="2">RING-type E3 ubiquitin transferase</fullName>
        <ecNumber evidence="2">2.3.2.27</ecNumber>
    </recommendedName>
</protein>